<evidence type="ECO:0000256" key="1">
    <source>
        <dbReference type="ARBA" id="ARBA00008683"/>
    </source>
</evidence>
<feature type="domain" description="Peptidase S49" evidence="6">
    <location>
        <begin position="106"/>
        <end position="251"/>
    </location>
</feature>
<dbReference type="PANTHER" id="PTHR42987:SF6">
    <property type="entry name" value="PROTEINASE IV"/>
    <property type="match status" value="1"/>
</dbReference>
<comment type="caution">
    <text evidence="7">The sequence shown here is derived from an EMBL/GenBank/DDBJ whole genome shotgun (WGS) entry which is preliminary data.</text>
</comment>
<dbReference type="InterPro" id="IPR004635">
    <property type="entry name" value="Pept_S49_SppA"/>
</dbReference>
<dbReference type="InterPro" id="IPR047272">
    <property type="entry name" value="S49_SppA_C"/>
</dbReference>
<dbReference type="InterPro" id="IPR002142">
    <property type="entry name" value="Peptidase_S49"/>
</dbReference>
<evidence type="ECO:0000313" key="8">
    <source>
        <dbReference type="Proteomes" id="UP001496627"/>
    </source>
</evidence>
<keyword evidence="3" id="KW-0378">Hydrolase</keyword>
<dbReference type="Gene3D" id="3.90.226.10">
    <property type="entry name" value="2-enoyl-CoA Hydratase, Chain A, domain 1"/>
    <property type="match status" value="1"/>
</dbReference>
<dbReference type="CDD" id="cd07023">
    <property type="entry name" value="S49_Sppa_N_C"/>
    <property type="match status" value="1"/>
</dbReference>
<gene>
    <name evidence="7" type="primary">sppA</name>
    <name evidence="7" type="ORF">ABK249_03430</name>
</gene>
<evidence type="ECO:0000256" key="3">
    <source>
        <dbReference type="ARBA" id="ARBA00022801"/>
    </source>
</evidence>
<dbReference type="RefSeq" id="WP_348862226.1">
    <property type="nucleotide sequence ID" value="NZ_JBEAAL010000001.1"/>
</dbReference>
<organism evidence="7 8">
    <name type="scientific">Neorhizobium phenanthreniclasticum</name>
    <dbReference type="NCBI Taxonomy" id="3157917"/>
    <lineage>
        <taxon>Bacteria</taxon>
        <taxon>Pseudomonadati</taxon>
        <taxon>Pseudomonadota</taxon>
        <taxon>Alphaproteobacteria</taxon>
        <taxon>Hyphomicrobiales</taxon>
        <taxon>Rhizobiaceae</taxon>
        <taxon>Rhizobium/Agrobacterium group</taxon>
        <taxon>Neorhizobium</taxon>
    </lineage>
</organism>
<dbReference type="SUPFAM" id="SSF52096">
    <property type="entry name" value="ClpP/crotonase"/>
    <property type="match status" value="1"/>
</dbReference>
<dbReference type="Gene3D" id="6.20.330.10">
    <property type="match status" value="1"/>
</dbReference>
<comment type="similarity">
    <text evidence="1">Belongs to the peptidase S49 family.</text>
</comment>
<evidence type="ECO:0000256" key="4">
    <source>
        <dbReference type="ARBA" id="ARBA00022825"/>
    </source>
</evidence>
<dbReference type="NCBIfam" id="TIGR00706">
    <property type="entry name" value="SppA_dom"/>
    <property type="match status" value="1"/>
</dbReference>
<dbReference type="Proteomes" id="UP001496627">
    <property type="component" value="Unassembled WGS sequence"/>
</dbReference>
<evidence type="ECO:0000259" key="6">
    <source>
        <dbReference type="Pfam" id="PF01343"/>
    </source>
</evidence>
<keyword evidence="5" id="KW-1133">Transmembrane helix</keyword>
<reference evidence="7 8" key="1">
    <citation type="submission" date="2024-05" db="EMBL/GenBank/DDBJ databases">
        <title>Neorhizobium sp. Rsf11, a plant growth promoting and heavy metal resistant PAH-degrader.</title>
        <authorList>
            <person name="Golubev S.N."/>
            <person name="Muratova A.Y."/>
            <person name="Markelova M.I."/>
        </authorList>
    </citation>
    <scope>NUCLEOTIDE SEQUENCE [LARGE SCALE GENOMIC DNA]</scope>
    <source>
        <strain evidence="7 8">Rsf11</strain>
    </source>
</reference>
<protein>
    <submittedName>
        <fullName evidence="7">Signal peptide peptidase SppA</fullName>
    </submittedName>
</protein>
<keyword evidence="5" id="KW-0472">Membrane</keyword>
<evidence type="ECO:0000313" key="7">
    <source>
        <dbReference type="EMBL" id="MEQ1403974.1"/>
    </source>
</evidence>
<dbReference type="Pfam" id="PF01343">
    <property type="entry name" value="Peptidase_S49"/>
    <property type="match status" value="1"/>
</dbReference>
<keyword evidence="4" id="KW-0720">Serine protease</keyword>
<sequence length="331" mass="35865">MDRMAIADRRSLRRKLSFWRVVALIMLVGIGFALYRVALGDRAGAAVPHVARVEISGLIADNKELLERLDRIADSNQAKALIVSISSPGGTTYGGERIFKAIRHIAEKKPVVSDIRTLAASAGYMIATAGDQIVAGESSITGSIGVIFQYPQLGEVMKKVGVSLEEIKSAPLKAEPSPFHPASEEAKAMIRSMVMDSYGWFVDLVADRRKLPREDVLKLADGTIFTGRQALNVKLVDKLGGEDDIRAYLETRGVAKNLPVVDWKERSSASSFWLAGALAEFVKQTGLAQVVTPETLRALGADKLFLDGLVSVWQVGTVENLAFSGGNRDQV</sequence>
<feature type="transmembrane region" description="Helical" evidence="5">
    <location>
        <begin position="21"/>
        <end position="39"/>
    </location>
</feature>
<keyword evidence="5" id="KW-0812">Transmembrane</keyword>
<name>A0ABV0LWJ5_9HYPH</name>
<accession>A0ABV0LWJ5</accession>
<proteinExistence type="inferred from homology"/>
<evidence type="ECO:0000256" key="5">
    <source>
        <dbReference type="SAM" id="Phobius"/>
    </source>
</evidence>
<keyword evidence="8" id="KW-1185">Reference proteome</keyword>
<dbReference type="InterPro" id="IPR029045">
    <property type="entry name" value="ClpP/crotonase-like_dom_sf"/>
</dbReference>
<keyword evidence="2" id="KW-0645">Protease</keyword>
<evidence type="ECO:0000256" key="2">
    <source>
        <dbReference type="ARBA" id="ARBA00022670"/>
    </source>
</evidence>
<dbReference type="PANTHER" id="PTHR42987">
    <property type="entry name" value="PEPTIDASE S49"/>
    <property type="match status" value="1"/>
</dbReference>
<dbReference type="EMBL" id="JBEAAL010000001">
    <property type="protein sequence ID" value="MEQ1403974.1"/>
    <property type="molecule type" value="Genomic_DNA"/>
</dbReference>